<evidence type="ECO:0000256" key="2">
    <source>
        <dbReference type="ARBA" id="ARBA00001946"/>
    </source>
</evidence>
<dbReference type="PANTHER" id="PTHR12992">
    <property type="entry name" value="NUDIX HYDROLASE"/>
    <property type="match status" value="1"/>
</dbReference>
<proteinExistence type="predicted"/>
<dbReference type="AlphaFoldDB" id="A0A6J7IX95"/>
<accession>A0A6J7IX95</accession>
<keyword evidence="6" id="KW-0464">Manganese</keyword>
<evidence type="ECO:0000256" key="4">
    <source>
        <dbReference type="ARBA" id="ARBA00022801"/>
    </source>
</evidence>
<evidence type="ECO:0000259" key="7">
    <source>
        <dbReference type="PROSITE" id="PS51462"/>
    </source>
</evidence>
<dbReference type="GO" id="GO:0046872">
    <property type="term" value="F:metal ion binding"/>
    <property type="evidence" value="ECO:0007669"/>
    <property type="project" value="UniProtKB-KW"/>
</dbReference>
<evidence type="ECO:0000313" key="8">
    <source>
        <dbReference type="EMBL" id="CAB4934984.1"/>
    </source>
</evidence>
<dbReference type="PROSITE" id="PS51462">
    <property type="entry name" value="NUDIX"/>
    <property type="match status" value="1"/>
</dbReference>
<dbReference type="SUPFAM" id="SSF55811">
    <property type="entry name" value="Nudix"/>
    <property type="match status" value="1"/>
</dbReference>
<dbReference type="InterPro" id="IPR000086">
    <property type="entry name" value="NUDIX_hydrolase_dom"/>
</dbReference>
<sequence>MSAPIPDWLMPVVEVARTVRAEQLSQFIPPDDHDGREGAVLILFGEGDLGPDLLLIERAHDMRSHAGQPAFPGGAIDPGDEGAIAAALREANEETGLDPSGIEVIAALPALWLPPSNFAVTPVVGWWHTPSPVRAADPREVASVERVSVAELVNPANRVMVRHPSGYMGAGFDVRGLLVWGFTAGLISRLFALAGWEQPWDHERVVDLTVGVD</sequence>
<name>A0A6J7IX95_9ZZZZ</name>
<evidence type="ECO:0000256" key="6">
    <source>
        <dbReference type="ARBA" id="ARBA00023211"/>
    </source>
</evidence>
<comment type="cofactor">
    <cofactor evidence="2">
        <name>Mg(2+)</name>
        <dbReference type="ChEBI" id="CHEBI:18420"/>
    </cofactor>
</comment>
<evidence type="ECO:0000256" key="5">
    <source>
        <dbReference type="ARBA" id="ARBA00022842"/>
    </source>
</evidence>
<dbReference type="InterPro" id="IPR045121">
    <property type="entry name" value="CoAse"/>
</dbReference>
<comment type="cofactor">
    <cofactor evidence="1">
        <name>Mn(2+)</name>
        <dbReference type="ChEBI" id="CHEBI:29035"/>
    </cofactor>
</comment>
<dbReference type="PANTHER" id="PTHR12992:SF11">
    <property type="entry name" value="MITOCHONDRIAL COENZYME A DIPHOSPHATASE NUDT8"/>
    <property type="match status" value="1"/>
</dbReference>
<dbReference type="InterPro" id="IPR015797">
    <property type="entry name" value="NUDIX_hydrolase-like_dom_sf"/>
</dbReference>
<dbReference type="CDD" id="cd03426">
    <property type="entry name" value="NUDIX_CoAse_Nudt7"/>
    <property type="match status" value="1"/>
</dbReference>
<dbReference type="Pfam" id="PF00293">
    <property type="entry name" value="NUDIX"/>
    <property type="match status" value="1"/>
</dbReference>
<evidence type="ECO:0000256" key="1">
    <source>
        <dbReference type="ARBA" id="ARBA00001936"/>
    </source>
</evidence>
<gene>
    <name evidence="8" type="ORF">UFOPK3773_00474</name>
</gene>
<organism evidence="8">
    <name type="scientific">freshwater metagenome</name>
    <dbReference type="NCBI Taxonomy" id="449393"/>
    <lineage>
        <taxon>unclassified sequences</taxon>
        <taxon>metagenomes</taxon>
        <taxon>ecological metagenomes</taxon>
    </lineage>
</organism>
<feature type="domain" description="Nudix hydrolase" evidence="7">
    <location>
        <begin position="34"/>
        <end position="168"/>
    </location>
</feature>
<evidence type="ECO:0000256" key="3">
    <source>
        <dbReference type="ARBA" id="ARBA00022723"/>
    </source>
</evidence>
<keyword evidence="5" id="KW-0460">Magnesium</keyword>
<keyword evidence="4" id="KW-0378">Hydrolase</keyword>
<dbReference type="Gene3D" id="3.90.79.10">
    <property type="entry name" value="Nucleoside Triphosphate Pyrophosphohydrolase"/>
    <property type="match status" value="1"/>
</dbReference>
<reference evidence="8" key="1">
    <citation type="submission" date="2020-05" db="EMBL/GenBank/DDBJ databases">
        <authorList>
            <person name="Chiriac C."/>
            <person name="Salcher M."/>
            <person name="Ghai R."/>
            <person name="Kavagutti S V."/>
        </authorList>
    </citation>
    <scope>NUCLEOTIDE SEQUENCE</scope>
</reference>
<dbReference type="EMBL" id="CAFBNF010000033">
    <property type="protein sequence ID" value="CAB4934984.1"/>
    <property type="molecule type" value="Genomic_DNA"/>
</dbReference>
<dbReference type="GO" id="GO:0010945">
    <property type="term" value="F:coenzyme A diphosphatase activity"/>
    <property type="evidence" value="ECO:0007669"/>
    <property type="project" value="InterPro"/>
</dbReference>
<keyword evidence="3" id="KW-0479">Metal-binding</keyword>
<protein>
    <submittedName>
        <fullName evidence="8">Unannotated protein</fullName>
    </submittedName>
</protein>